<organism evidence="2 3">
    <name type="scientific">Parasutterella excrementihominis</name>
    <dbReference type="NCBI Taxonomy" id="487175"/>
    <lineage>
        <taxon>Bacteria</taxon>
        <taxon>Pseudomonadati</taxon>
        <taxon>Pseudomonadota</taxon>
        <taxon>Betaproteobacteria</taxon>
        <taxon>Burkholderiales</taxon>
        <taxon>Sutterellaceae</taxon>
        <taxon>Parasutterella</taxon>
    </lineage>
</organism>
<dbReference type="Proteomes" id="UP000462362">
    <property type="component" value="Unassembled WGS sequence"/>
</dbReference>
<sequence length="70" mass="8285">MTHDQMVAKWMENPEFREVVFELDAQYAALDKALTKGKPNCLEQANDTRKRTPFHSVLQRPERRAMEDKH</sequence>
<proteinExistence type="predicted"/>
<reference evidence="2 3" key="1">
    <citation type="journal article" date="2019" name="Nat. Med.">
        <title>A library of human gut bacterial isolates paired with longitudinal multiomics data enables mechanistic microbiome research.</title>
        <authorList>
            <person name="Poyet M."/>
            <person name="Groussin M."/>
            <person name="Gibbons S.M."/>
            <person name="Avila-Pacheco J."/>
            <person name="Jiang X."/>
            <person name="Kearney S.M."/>
            <person name="Perrotta A.R."/>
            <person name="Berdy B."/>
            <person name="Zhao S."/>
            <person name="Lieberman T.D."/>
            <person name="Swanson P.K."/>
            <person name="Smith M."/>
            <person name="Roesemann S."/>
            <person name="Alexander J.E."/>
            <person name="Rich S.A."/>
            <person name="Livny J."/>
            <person name="Vlamakis H."/>
            <person name="Clish C."/>
            <person name="Bullock K."/>
            <person name="Deik A."/>
            <person name="Scott J."/>
            <person name="Pierce K.A."/>
            <person name="Xavier R.J."/>
            <person name="Alm E.J."/>
        </authorList>
    </citation>
    <scope>NUCLEOTIDE SEQUENCE [LARGE SCALE GENOMIC DNA]</scope>
    <source>
        <strain evidence="2 3">BIOML-A2</strain>
    </source>
</reference>
<protein>
    <submittedName>
        <fullName evidence="2">XRE family transcriptional regulator</fullName>
    </submittedName>
</protein>
<feature type="compositionally biased region" description="Basic and acidic residues" evidence="1">
    <location>
        <begin position="60"/>
        <end position="70"/>
    </location>
</feature>
<comment type="caution">
    <text evidence="2">The sequence shown here is derived from an EMBL/GenBank/DDBJ whole genome shotgun (WGS) entry which is preliminary data.</text>
</comment>
<feature type="region of interest" description="Disordered" evidence="1">
    <location>
        <begin position="42"/>
        <end position="70"/>
    </location>
</feature>
<evidence type="ECO:0000256" key="1">
    <source>
        <dbReference type="SAM" id="MobiDB-lite"/>
    </source>
</evidence>
<evidence type="ECO:0000313" key="3">
    <source>
        <dbReference type="Proteomes" id="UP000462362"/>
    </source>
</evidence>
<dbReference type="EMBL" id="WNCL01000002">
    <property type="protein sequence ID" value="MTU42208.1"/>
    <property type="molecule type" value="Genomic_DNA"/>
</dbReference>
<gene>
    <name evidence="2" type="ORF">GMD42_00935</name>
</gene>
<evidence type="ECO:0000313" key="2">
    <source>
        <dbReference type="EMBL" id="MTU42208.1"/>
    </source>
</evidence>
<accession>A0A6I3S516</accession>
<name>A0A6I3S516_9BURK</name>
<dbReference type="AlphaFoldDB" id="A0A6I3S516"/>